<dbReference type="PROSITE" id="PS00760">
    <property type="entry name" value="SPASE_I_2"/>
    <property type="match status" value="1"/>
</dbReference>
<keyword evidence="9 12" id="KW-1133">Transmembrane helix</keyword>
<dbReference type="SUPFAM" id="SSF51306">
    <property type="entry name" value="LexA/Signal peptidase"/>
    <property type="match status" value="1"/>
</dbReference>
<evidence type="ECO:0000259" key="14">
    <source>
        <dbReference type="Pfam" id="PF10502"/>
    </source>
</evidence>
<keyword evidence="8 12" id="KW-0378">Hydrolase</keyword>
<sequence>MTTNTKTQKKKSEVWGWLKAILIAFIAVFIIRNFLFAPYIVKGTSMQPTLQDTERVFVNKTVDYFGDYKRGQIIVLDGEDRSTHYVKRLIGLPGDKIEMKNDQLYVNGQKVAEPYLASNKKKAAADGTLLTPDFGPLTVPKGKYFVMGDNRQNSMDSRNGLGLFTKSDIQGTTSFVFYPFQDVRLLNNE</sequence>
<dbReference type="InterPro" id="IPR019756">
    <property type="entry name" value="Pept_S26A_signal_pept_1_Ser-AS"/>
</dbReference>
<keyword evidence="7 12" id="KW-0812">Transmembrane</keyword>
<keyword evidence="6 12" id="KW-0645">Protease</keyword>
<dbReference type="PROSITE" id="PS00501">
    <property type="entry name" value="SPASE_I_1"/>
    <property type="match status" value="1"/>
</dbReference>
<evidence type="ECO:0000256" key="13">
    <source>
        <dbReference type="RuleBase" id="RU362042"/>
    </source>
</evidence>
<evidence type="ECO:0000256" key="10">
    <source>
        <dbReference type="ARBA" id="ARBA00023136"/>
    </source>
</evidence>
<dbReference type="PANTHER" id="PTHR43390">
    <property type="entry name" value="SIGNAL PEPTIDASE I"/>
    <property type="match status" value="1"/>
</dbReference>
<accession>A0AB34QRC5</accession>
<evidence type="ECO:0000256" key="4">
    <source>
        <dbReference type="ARBA" id="ARBA00013208"/>
    </source>
</evidence>
<dbReference type="PROSITE" id="PS00761">
    <property type="entry name" value="SPASE_I_3"/>
    <property type="match status" value="1"/>
</dbReference>
<dbReference type="PANTHER" id="PTHR43390:SF1">
    <property type="entry name" value="CHLOROPLAST PROCESSING PEPTIDASE"/>
    <property type="match status" value="1"/>
</dbReference>
<evidence type="ECO:0000256" key="6">
    <source>
        <dbReference type="ARBA" id="ARBA00022670"/>
    </source>
</evidence>
<dbReference type="EMBL" id="JXCL01000039">
    <property type="protein sequence ID" value="KIL12657.1"/>
    <property type="molecule type" value="Genomic_DNA"/>
</dbReference>
<dbReference type="FunFam" id="2.10.109.10:FF:000008">
    <property type="entry name" value="Signal peptidase I"/>
    <property type="match status" value="1"/>
</dbReference>
<feature type="active site" evidence="11">
    <location>
        <position position="45"/>
    </location>
</feature>
<dbReference type="Pfam" id="PF10502">
    <property type="entry name" value="Peptidase_S26"/>
    <property type="match status" value="1"/>
</dbReference>
<evidence type="ECO:0000256" key="5">
    <source>
        <dbReference type="ARBA" id="ARBA00022475"/>
    </source>
</evidence>
<gene>
    <name evidence="15" type="ORF">B4127_0918</name>
</gene>
<evidence type="ECO:0000256" key="12">
    <source>
        <dbReference type="RuleBase" id="RU003993"/>
    </source>
</evidence>
<dbReference type="CDD" id="cd06530">
    <property type="entry name" value="S26_SPase_I"/>
    <property type="match status" value="1"/>
</dbReference>
<dbReference type="GO" id="GO:0009003">
    <property type="term" value="F:signal peptidase activity"/>
    <property type="evidence" value="ECO:0007669"/>
    <property type="project" value="UniProtKB-EC"/>
</dbReference>
<dbReference type="InterPro" id="IPR019757">
    <property type="entry name" value="Pept_S26A_signal_pept_1_Lys-AS"/>
</dbReference>
<keyword evidence="10 12" id="KW-0472">Membrane</keyword>
<dbReference type="GO" id="GO:0006465">
    <property type="term" value="P:signal peptide processing"/>
    <property type="evidence" value="ECO:0007669"/>
    <property type="project" value="InterPro"/>
</dbReference>
<comment type="catalytic activity">
    <reaction evidence="1 12">
        <text>Cleavage of hydrophobic, N-terminal signal or leader sequences from secreted and periplasmic proteins.</text>
        <dbReference type="EC" id="3.4.21.89"/>
    </reaction>
</comment>
<feature type="active site" evidence="11">
    <location>
        <position position="87"/>
    </location>
</feature>
<dbReference type="EC" id="3.4.21.89" evidence="4 12"/>
<name>A0AB34QRC5_BACPU</name>
<organism evidence="15 16">
    <name type="scientific">Bacillus pumilus</name>
    <name type="common">Bacillus mesentericus</name>
    <dbReference type="NCBI Taxonomy" id="1408"/>
    <lineage>
        <taxon>Bacteria</taxon>
        <taxon>Bacillati</taxon>
        <taxon>Bacillota</taxon>
        <taxon>Bacilli</taxon>
        <taxon>Bacillales</taxon>
        <taxon>Bacillaceae</taxon>
        <taxon>Bacillus</taxon>
    </lineage>
</organism>
<evidence type="ECO:0000313" key="16">
    <source>
        <dbReference type="Proteomes" id="UP000031978"/>
    </source>
</evidence>
<comment type="similarity">
    <text evidence="3 13">Belongs to the peptidase S26 family.</text>
</comment>
<evidence type="ECO:0000256" key="9">
    <source>
        <dbReference type="ARBA" id="ARBA00022989"/>
    </source>
</evidence>
<dbReference type="InterPro" id="IPR000223">
    <property type="entry name" value="Pept_S26A_signal_pept_1"/>
</dbReference>
<dbReference type="GO" id="GO:0005886">
    <property type="term" value="C:plasma membrane"/>
    <property type="evidence" value="ECO:0007669"/>
    <property type="project" value="UniProtKB-SubCell"/>
</dbReference>
<protein>
    <recommendedName>
        <fullName evidence="4 12">Signal peptidase I</fullName>
        <ecNumber evidence="4 12">3.4.21.89</ecNumber>
    </recommendedName>
</protein>
<evidence type="ECO:0000256" key="3">
    <source>
        <dbReference type="ARBA" id="ARBA00009370"/>
    </source>
</evidence>
<evidence type="ECO:0000256" key="1">
    <source>
        <dbReference type="ARBA" id="ARBA00000677"/>
    </source>
</evidence>
<keyword evidence="5" id="KW-1003">Cell membrane</keyword>
<feature type="domain" description="Peptidase S26" evidence="14">
    <location>
        <begin position="15"/>
        <end position="178"/>
    </location>
</feature>
<dbReference type="NCBIfam" id="TIGR02227">
    <property type="entry name" value="sigpep_I_bact"/>
    <property type="match status" value="1"/>
</dbReference>
<dbReference type="AlphaFoldDB" id="A0AB34QRC5"/>
<comment type="subcellular location">
    <subcellularLocation>
        <location evidence="2">Cell membrane</location>
        <topology evidence="2">Single-pass type II membrane protein</topology>
    </subcellularLocation>
    <subcellularLocation>
        <location evidence="13">Membrane</location>
        <topology evidence="13">Single-pass type II membrane protein</topology>
    </subcellularLocation>
</comment>
<dbReference type="Gene3D" id="2.10.109.10">
    <property type="entry name" value="Umud Fragment, subunit A"/>
    <property type="match status" value="1"/>
</dbReference>
<proteinExistence type="inferred from homology"/>
<dbReference type="GO" id="GO:0004252">
    <property type="term" value="F:serine-type endopeptidase activity"/>
    <property type="evidence" value="ECO:0007669"/>
    <property type="project" value="InterPro"/>
</dbReference>
<dbReference type="PRINTS" id="PR00727">
    <property type="entry name" value="LEADERPTASE"/>
</dbReference>
<evidence type="ECO:0000256" key="7">
    <source>
        <dbReference type="ARBA" id="ARBA00022692"/>
    </source>
</evidence>
<dbReference type="InterPro" id="IPR036286">
    <property type="entry name" value="LexA/Signal_pep-like_sf"/>
</dbReference>
<evidence type="ECO:0000256" key="2">
    <source>
        <dbReference type="ARBA" id="ARBA00004401"/>
    </source>
</evidence>
<reference evidence="15 16" key="1">
    <citation type="submission" date="2014-12" db="EMBL/GenBank/DDBJ databases">
        <title>Draft Genome Sequences of Five Spore-Forming Food Isolates of Bacillus pumilus.</title>
        <authorList>
            <person name="de Jong A."/>
            <person name="van Heel A.J."/>
            <person name="Montalban-Lopez M."/>
            <person name="Krawczyk A.O."/>
            <person name="Berendsen E.M."/>
            <person name="Wells-Bennik M."/>
            <person name="Kuipers O.P."/>
        </authorList>
    </citation>
    <scope>NUCLEOTIDE SEQUENCE [LARGE SCALE GENOMIC DNA]</scope>
    <source>
        <strain evidence="15 16">B4127</strain>
    </source>
</reference>
<dbReference type="Proteomes" id="UP000031978">
    <property type="component" value="Unassembled WGS sequence"/>
</dbReference>
<dbReference type="RefSeq" id="WP_044141633.1">
    <property type="nucleotide sequence ID" value="NZ_CAXWAH010000009.1"/>
</dbReference>
<evidence type="ECO:0000313" key="15">
    <source>
        <dbReference type="EMBL" id="KIL12657.1"/>
    </source>
</evidence>
<evidence type="ECO:0000256" key="8">
    <source>
        <dbReference type="ARBA" id="ARBA00022801"/>
    </source>
</evidence>
<dbReference type="InterPro" id="IPR019758">
    <property type="entry name" value="Pept_S26A_signal_pept_1_CS"/>
</dbReference>
<dbReference type="InterPro" id="IPR019533">
    <property type="entry name" value="Peptidase_S26"/>
</dbReference>
<feature type="transmembrane region" description="Helical" evidence="12">
    <location>
        <begin position="20"/>
        <end position="41"/>
    </location>
</feature>
<evidence type="ECO:0000256" key="11">
    <source>
        <dbReference type="PIRSR" id="PIRSR600223-1"/>
    </source>
</evidence>
<comment type="caution">
    <text evidence="15">The sequence shown here is derived from an EMBL/GenBank/DDBJ whole genome shotgun (WGS) entry which is preliminary data.</text>
</comment>